<dbReference type="AlphaFoldDB" id="D9QSX1"/>
<dbReference type="InterPro" id="IPR036457">
    <property type="entry name" value="PPM-type-like_dom_sf"/>
</dbReference>
<feature type="transmembrane region" description="Helical" evidence="2">
    <location>
        <begin position="83"/>
        <end position="101"/>
    </location>
</feature>
<keyword evidence="1 4" id="KW-0378">Hydrolase</keyword>
<dbReference type="PANTHER" id="PTHR43156">
    <property type="entry name" value="STAGE II SPORULATION PROTEIN E-RELATED"/>
    <property type="match status" value="1"/>
</dbReference>
<dbReference type="InterPro" id="IPR014221">
    <property type="entry name" value="SpoII_E"/>
</dbReference>
<gene>
    <name evidence="4" type="ordered locus">Acear_0108</name>
</gene>
<dbReference type="SUPFAM" id="SSF81606">
    <property type="entry name" value="PP2C-like"/>
    <property type="match status" value="1"/>
</dbReference>
<dbReference type="EMBL" id="CP002105">
    <property type="protein sequence ID" value="ADL11659.1"/>
    <property type="molecule type" value="Genomic_DNA"/>
</dbReference>
<evidence type="ECO:0000313" key="4">
    <source>
        <dbReference type="EMBL" id="ADL11659.1"/>
    </source>
</evidence>
<keyword evidence="2" id="KW-1133">Transmembrane helix</keyword>
<keyword evidence="2" id="KW-0812">Transmembrane</keyword>
<dbReference type="InterPro" id="IPR001932">
    <property type="entry name" value="PPM-type_phosphatase-like_dom"/>
</dbReference>
<sequence length="811" mass="90299">MFAKTDLSTYKRLEKKQQAKSGKVKGLIKNLFLELDMLHLVYFFIGLVLSRAVLSPKLLPFGLTFFGVVLYRKIYSNEKTGRVILFFCSTYMGYYTVLGLSWALGKYLIAGCLFTLIAGFLGYKDKVLTKWQFALLNGGSILVIEVLNLVFFPQPLYNSLIRLLGPILIGVLNLVLLEGLVPLFSSKENFEEINALALLVTLAAFNVGLPNINVGIVNLPRIFSSLIIMLIAINSGGAIAAVVGMVIGLFYGISNSYTVEVTGLYALAGLVSGHFKKEDKLGVIVGFILSVLLYTIFLVEVGNINAIVSEALLAGGIIAIIPKAIINLFEPWIPGTEIHFTETEQQKSTKKQEVISRVQEMSGVFTELANAFEEKAVAEASEDDNLEELLSMLTNQVCSNCEYYNICWDQEFFKTYQRTVDALSVAEEEGRIKSKKLDSIMGGDCNRSVRFSDKINRFLEKYETDTFWQQKIEDSREIIGNQLSGISQILEKMGSDLEMEVKFNNNLQRAIRSELQSHGIFLNQIDITKDRHTTKMAVTKQSCNGDQECTKQIIPILNQMLDQNFKIEWSECGASLGEDLCSFEIASAARYWVETGIAQVSPDGEEVSGDNYEIIEVDDKETVSVLSDGMGTGKRAALESNTTVQLVGKLINAGFDKKLAIKTVNSALLLRSSEEIFATLDISAINRYTGEADFIKIGSVPTFVKRSNRNIELVRSSSLPVGIIDNIDIELTQKLQLLPGDMVVMVTDGILDLQDNGTKQEEWMLRILRNNLIDDPQSLAEYILQQAVNLKNRVDDDMTVVVTRLKGYQNK</sequence>
<dbReference type="OrthoDB" id="9763774at2"/>
<dbReference type="Proteomes" id="UP000001661">
    <property type="component" value="Chromosome"/>
</dbReference>
<evidence type="ECO:0000313" key="5">
    <source>
        <dbReference type="Proteomes" id="UP000001661"/>
    </source>
</evidence>
<dbReference type="SMART" id="SM00331">
    <property type="entry name" value="PP2C_SIG"/>
    <property type="match status" value="1"/>
</dbReference>
<reference evidence="4 5" key="1">
    <citation type="journal article" date="2010" name="Stand. Genomic Sci.">
        <title>Complete genome sequence of Acetohalobium arabaticum type strain (Z-7288).</title>
        <authorList>
            <person name="Sikorski J."/>
            <person name="Lapidus A."/>
            <person name="Chertkov O."/>
            <person name="Lucas S."/>
            <person name="Copeland A."/>
            <person name="Glavina Del Rio T."/>
            <person name="Nolan M."/>
            <person name="Tice H."/>
            <person name="Cheng J.F."/>
            <person name="Han C."/>
            <person name="Brambilla E."/>
            <person name="Pitluck S."/>
            <person name="Liolios K."/>
            <person name="Ivanova N."/>
            <person name="Mavromatis K."/>
            <person name="Mikhailova N."/>
            <person name="Pati A."/>
            <person name="Bruce D."/>
            <person name="Detter C."/>
            <person name="Tapia R."/>
            <person name="Goodwin L."/>
            <person name="Chen A."/>
            <person name="Palaniappan K."/>
            <person name="Land M."/>
            <person name="Hauser L."/>
            <person name="Chang Y.J."/>
            <person name="Jeffries C.D."/>
            <person name="Rohde M."/>
            <person name="Goker M."/>
            <person name="Spring S."/>
            <person name="Woyke T."/>
            <person name="Bristow J."/>
            <person name="Eisen J.A."/>
            <person name="Markowitz V."/>
            <person name="Hugenholtz P."/>
            <person name="Kyrpides N.C."/>
            <person name="Klenk H.P."/>
        </authorList>
    </citation>
    <scope>NUCLEOTIDE SEQUENCE [LARGE SCALE GENOMIC DNA]</scope>
    <source>
        <strain evidence="5">ATCC 49924 / DSM 5501 / Z-7288</strain>
    </source>
</reference>
<dbReference type="PANTHER" id="PTHR43156:SF2">
    <property type="entry name" value="STAGE II SPORULATION PROTEIN E"/>
    <property type="match status" value="1"/>
</dbReference>
<dbReference type="eggNOG" id="COG2208">
    <property type="taxonomic scope" value="Bacteria"/>
</dbReference>
<dbReference type="Pfam" id="PF07228">
    <property type="entry name" value="SpoIIE"/>
    <property type="match status" value="1"/>
</dbReference>
<evidence type="ECO:0000259" key="3">
    <source>
        <dbReference type="PROSITE" id="PS51746"/>
    </source>
</evidence>
<keyword evidence="5" id="KW-1185">Reference proteome</keyword>
<feature type="transmembrane region" description="Helical" evidence="2">
    <location>
        <begin position="222"/>
        <end position="250"/>
    </location>
</feature>
<protein>
    <submittedName>
        <fullName evidence="4">Protein serine/threonine phosphatase</fullName>
        <ecNumber evidence="4">3.1.3.16</ecNumber>
    </submittedName>
</protein>
<dbReference type="Gene3D" id="3.60.40.10">
    <property type="entry name" value="PPM-type phosphatase domain"/>
    <property type="match status" value="1"/>
</dbReference>
<dbReference type="Pfam" id="PF19732">
    <property type="entry name" value="SpoIIE_N"/>
    <property type="match status" value="1"/>
</dbReference>
<feature type="transmembrane region" description="Helical" evidence="2">
    <location>
        <begin position="281"/>
        <end position="299"/>
    </location>
</feature>
<dbReference type="InterPro" id="IPR052016">
    <property type="entry name" value="Bact_Sigma-Reg"/>
</dbReference>
<feature type="transmembrane region" description="Helical" evidence="2">
    <location>
        <begin position="311"/>
        <end position="329"/>
    </location>
</feature>
<evidence type="ECO:0000256" key="1">
    <source>
        <dbReference type="ARBA" id="ARBA00022801"/>
    </source>
</evidence>
<feature type="transmembrane region" description="Helical" evidence="2">
    <location>
        <begin position="196"/>
        <end position="216"/>
    </location>
</feature>
<name>D9QSX1_ACEAZ</name>
<dbReference type="GO" id="GO:0004722">
    <property type="term" value="F:protein serine/threonine phosphatase activity"/>
    <property type="evidence" value="ECO:0007669"/>
    <property type="project" value="UniProtKB-EC"/>
</dbReference>
<dbReference type="KEGG" id="aar:Acear_0108"/>
<feature type="transmembrane region" description="Helical" evidence="2">
    <location>
        <begin position="163"/>
        <end position="184"/>
    </location>
</feature>
<proteinExistence type="predicted"/>
<keyword evidence="2" id="KW-0472">Membrane</keyword>
<dbReference type="HOGENOM" id="CLU_017349_0_0_9"/>
<organism evidence="4 5">
    <name type="scientific">Acetohalobium arabaticum (strain ATCC 49924 / DSM 5501 / Z-7288)</name>
    <dbReference type="NCBI Taxonomy" id="574087"/>
    <lineage>
        <taxon>Bacteria</taxon>
        <taxon>Bacillati</taxon>
        <taxon>Bacillota</taxon>
        <taxon>Clostridia</taxon>
        <taxon>Halanaerobiales</taxon>
        <taxon>Halobacteroidaceae</taxon>
        <taxon>Acetohalobium</taxon>
    </lineage>
</organism>
<dbReference type="NCBIfam" id="TIGR02865">
    <property type="entry name" value="spore_II_E"/>
    <property type="match status" value="1"/>
</dbReference>
<dbReference type="InterPro" id="IPR045768">
    <property type="entry name" value="SpoIIE_N"/>
</dbReference>
<accession>D9QSX1</accession>
<dbReference type="RefSeq" id="WP_013277106.1">
    <property type="nucleotide sequence ID" value="NC_014378.1"/>
</dbReference>
<feature type="transmembrane region" description="Helical" evidence="2">
    <location>
        <begin position="40"/>
        <end position="71"/>
    </location>
</feature>
<feature type="domain" description="PPM-type phosphatase" evidence="3">
    <location>
        <begin position="594"/>
        <end position="805"/>
    </location>
</feature>
<feature type="transmembrane region" description="Helical" evidence="2">
    <location>
        <begin position="135"/>
        <end position="157"/>
    </location>
</feature>
<dbReference type="STRING" id="574087.Acear_0108"/>
<evidence type="ECO:0000256" key="2">
    <source>
        <dbReference type="SAM" id="Phobius"/>
    </source>
</evidence>
<dbReference type="EC" id="3.1.3.16" evidence="4"/>
<dbReference type="PROSITE" id="PS51746">
    <property type="entry name" value="PPM_2"/>
    <property type="match status" value="1"/>
</dbReference>